<dbReference type="Gene3D" id="3.90.1720.10">
    <property type="entry name" value="endopeptidase domain like (from Nostoc punctiforme)"/>
    <property type="match status" value="1"/>
</dbReference>
<dbReference type="EMBL" id="JAGGKG010000010">
    <property type="protein sequence ID" value="MBP1905849.1"/>
    <property type="molecule type" value="Genomic_DNA"/>
</dbReference>
<evidence type="ECO:0000256" key="2">
    <source>
        <dbReference type="ARBA" id="ARBA00022670"/>
    </source>
</evidence>
<dbReference type="Pfam" id="PF00877">
    <property type="entry name" value="NLPC_P60"/>
    <property type="match status" value="1"/>
</dbReference>
<dbReference type="InterPro" id="IPR000064">
    <property type="entry name" value="NLP_P60_dom"/>
</dbReference>
<dbReference type="InterPro" id="IPR038765">
    <property type="entry name" value="Papain-like_cys_pep_sf"/>
</dbReference>
<proteinExistence type="inferred from homology"/>
<evidence type="ECO:0000259" key="5">
    <source>
        <dbReference type="PROSITE" id="PS51935"/>
    </source>
</evidence>
<protein>
    <submittedName>
        <fullName evidence="6">Cell wall-associated NlpC family hydrolase</fullName>
    </submittedName>
</protein>
<dbReference type="GO" id="GO:0016787">
    <property type="term" value="F:hydrolase activity"/>
    <property type="evidence" value="ECO:0007669"/>
    <property type="project" value="UniProtKB-KW"/>
</dbReference>
<comment type="similarity">
    <text evidence="1">Belongs to the peptidase C40 family.</text>
</comment>
<dbReference type="PROSITE" id="PS51257">
    <property type="entry name" value="PROKAR_LIPOPROTEIN"/>
    <property type="match status" value="1"/>
</dbReference>
<keyword evidence="3 6" id="KW-0378">Hydrolase</keyword>
<keyword evidence="2" id="KW-0645">Protease</keyword>
<keyword evidence="7" id="KW-1185">Reference proteome</keyword>
<dbReference type="PANTHER" id="PTHR47053:SF1">
    <property type="entry name" value="MUREIN DD-ENDOPEPTIDASE MEPH-RELATED"/>
    <property type="match status" value="1"/>
</dbReference>
<evidence type="ECO:0000256" key="1">
    <source>
        <dbReference type="ARBA" id="ARBA00007074"/>
    </source>
</evidence>
<reference evidence="6 7" key="1">
    <citation type="submission" date="2021-03" db="EMBL/GenBank/DDBJ databases">
        <title>Genomic Encyclopedia of Type Strains, Phase IV (KMG-IV): sequencing the most valuable type-strain genomes for metagenomic binning, comparative biology and taxonomic classification.</title>
        <authorList>
            <person name="Goeker M."/>
        </authorList>
    </citation>
    <scope>NUCLEOTIDE SEQUENCE [LARGE SCALE GENOMIC DNA]</scope>
    <source>
        <strain evidence="6 7">DSM 14349</strain>
    </source>
</reference>
<feature type="domain" description="NlpC/P60" evidence="5">
    <location>
        <begin position="172"/>
        <end position="301"/>
    </location>
</feature>
<dbReference type="InterPro" id="IPR051202">
    <property type="entry name" value="Peptidase_C40"/>
</dbReference>
<evidence type="ECO:0000313" key="6">
    <source>
        <dbReference type="EMBL" id="MBP1905849.1"/>
    </source>
</evidence>
<dbReference type="PROSITE" id="PS51935">
    <property type="entry name" value="NLPC_P60"/>
    <property type="match status" value="1"/>
</dbReference>
<accession>A0ABS4FTS3</accession>
<dbReference type="PANTHER" id="PTHR47053">
    <property type="entry name" value="MUREIN DD-ENDOPEPTIDASE MEPH-RELATED"/>
    <property type="match status" value="1"/>
</dbReference>
<dbReference type="Proteomes" id="UP001519272">
    <property type="component" value="Unassembled WGS sequence"/>
</dbReference>
<dbReference type="SUPFAM" id="SSF54001">
    <property type="entry name" value="Cysteine proteinases"/>
    <property type="match status" value="1"/>
</dbReference>
<evidence type="ECO:0000256" key="3">
    <source>
        <dbReference type="ARBA" id="ARBA00022801"/>
    </source>
</evidence>
<comment type="caution">
    <text evidence="6">The sequence shown here is derived from an EMBL/GenBank/DDBJ whole genome shotgun (WGS) entry which is preliminary data.</text>
</comment>
<dbReference type="RefSeq" id="WP_210089462.1">
    <property type="nucleotide sequence ID" value="NZ_JAGGKG010000010.1"/>
</dbReference>
<gene>
    <name evidence="6" type="ORF">J2Z32_002497</name>
</gene>
<name>A0ABS4FTS3_9BACL</name>
<keyword evidence="4" id="KW-0788">Thiol protease</keyword>
<organism evidence="6 7">
    <name type="scientific">Paenibacillus turicensis</name>
    <dbReference type="NCBI Taxonomy" id="160487"/>
    <lineage>
        <taxon>Bacteria</taxon>
        <taxon>Bacillati</taxon>
        <taxon>Bacillota</taxon>
        <taxon>Bacilli</taxon>
        <taxon>Bacillales</taxon>
        <taxon>Paenibacillaceae</taxon>
        <taxon>Paenibacillus</taxon>
    </lineage>
</organism>
<sequence length="301" mass="33396">MTNANKIRTKKTLISTIILTMILASCGRPEGSSVILNKNVAAGTTINTNLHTDNKNQVWIPLDDAVKGLNLRMKMDKQDALIGYSDVMYSVKPNSKFAMSLGRSIQLDQAPTYLNKKIYMTPNALAKLLQTDIVADTQQQAIQVKAWDKAKLNNGNVSPKQGNGNFKVLDIGQNQDELISYAKKFLGVPYEFGAPPYEQSKTFDCSSYTRHILSHFGSDLPRLAREQANVGTPVSRDQLKVGDLIFFTVPGRFANDKVPGHVGIYIGSGNFIHTWGEPGVTINTVDSGYWHDMLLFMRRVL</sequence>
<evidence type="ECO:0000256" key="4">
    <source>
        <dbReference type="ARBA" id="ARBA00022807"/>
    </source>
</evidence>
<evidence type="ECO:0000313" key="7">
    <source>
        <dbReference type="Proteomes" id="UP001519272"/>
    </source>
</evidence>